<dbReference type="AlphaFoldDB" id="A0A2J0KTV3"/>
<dbReference type="Proteomes" id="UP000230052">
    <property type="component" value="Unassembled WGS sequence"/>
</dbReference>
<protein>
    <submittedName>
        <fullName evidence="4">UDP-phosphate N-acetylgalactosaminyl-1-phosphate transferase</fullName>
    </submittedName>
</protein>
<feature type="transmembrane region" description="Helical" evidence="2">
    <location>
        <begin position="46"/>
        <end position="63"/>
    </location>
</feature>
<gene>
    <name evidence="4" type="ORF">COS99_02850</name>
</gene>
<keyword evidence="4" id="KW-0808">Transferase</keyword>
<evidence type="ECO:0000313" key="4">
    <source>
        <dbReference type="EMBL" id="PIU41932.1"/>
    </source>
</evidence>
<name>A0A2J0KTV3_9BACT</name>
<accession>A0A2J0KTV3</accession>
<dbReference type="EMBL" id="PEWV01000027">
    <property type="protein sequence ID" value="PIU41932.1"/>
    <property type="molecule type" value="Genomic_DNA"/>
</dbReference>
<reference evidence="4 5" key="1">
    <citation type="submission" date="2017-09" db="EMBL/GenBank/DDBJ databases">
        <title>Depth-based differentiation of microbial function through sediment-hosted aquifers and enrichment of novel symbionts in the deep terrestrial subsurface.</title>
        <authorList>
            <person name="Probst A.J."/>
            <person name="Ladd B."/>
            <person name="Jarett J.K."/>
            <person name="Geller-Mcgrath D.E."/>
            <person name="Sieber C.M."/>
            <person name="Emerson J.B."/>
            <person name="Anantharaman K."/>
            <person name="Thomas B.C."/>
            <person name="Malmstrom R."/>
            <person name="Stieglmeier M."/>
            <person name="Klingl A."/>
            <person name="Woyke T."/>
            <person name="Ryan C.M."/>
            <person name="Banfield J.F."/>
        </authorList>
    </citation>
    <scope>NUCLEOTIDE SEQUENCE [LARGE SCALE GENOMIC DNA]</scope>
    <source>
        <strain evidence="4">CG07_land_8_20_14_0_80_42_15</strain>
    </source>
</reference>
<dbReference type="InterPro" id="IPR003362">
    <property type="entry name" value="Bact_transf"/>
</dbReference>
<dbReference type="Pfam" id="PF02397">
    <property type="entry name" value="Bac_transf"/>
    <property type="match status" value="1"/>
</dbReference>
<proteinExistence type="inferred from homology"/>
<feature type="domain" description="Bacterial sugar transferase" evidence="3">
    <location>
        <begin position="70"/>
        <end position="251"/>
    </location>
</feature>
<organism evidence="4 5">
    <name type="scientific">Candidatus Aquitaenariimonas noxiae</name>
    <dbReference type="NCBI Taxonomy" id="1974741"/>
    <lineage>
        <taxon>Bacteria</taxon>
        <taxon>Pseudomonadati</taxon>
        <taxon>Candidatus Omnitrophota</taxon>
        <taxon>Candidatus Aquitaenariimonas</taxon>
    </lineage>
</organism>
<dbReference type="PANTHER" id="PTHR30576:SF0">
    <property type="entry name" value="UNDECAPRENYL-PHOSPHATE N-ACETYLGALACTOSAMINYL 1-PHOSPHATE TRANSFERASE-RELATED"/>
    <property type="match status" value="1"/>
</dbReference>
<keyword evidence="2" id="KW-0472">Membrane</keyword>
<dbReference type="NCBIfam" id="TIGR02595">
    <property type="entry name" value="PEP_CTERM"/>
    <property type="match status" value="1"/>
</dbReference>
<evidence type="ECO:0000313" key="5">
    <source>
        <dbReference type="Proteomes" id="UP000230052"/>
    </source>
</evidence>
<dbReference type="PANTHER" id="PTHR30576">
    <property type="entry name" value="COLANIC BIOSYNTHESIS UDP-GLUCOSE LIPID CARRIER TRANSFERASE"/>
    <property type="match status" value="1"/>
</dbReference>
<evidence type="ECO:0000259" key="3">
    <source>
        <dbReference type="Pfam" id="PF02397"/>
    </source>
</evidence>
<keyword evidence="2" id="KW-1133">Transmembrane helix</keyword>
<dbReference type="InterPro" id="IPR013424">
    <property type="entry name" value="Ice-binding_C"/>
</dbReference>
<sequence length="259" mass="29848">MKKIKHHFNFVVFFAVVIAFVFAVLNLCYAQTNTPSYTHAPEPSTILLLTSTGLFGWLVRFARRRFLEFKRFFDILVGSFGFVLSLPIIAVAAIVIKIVSPGPAFYKQERSGLDGKTFYIYKLRTMRLDAEKLTGPVWAKLDDPRIIKFGKIIRKARIDELPQFYNVLRGEMSIVGPRPERPIFVKKLSKEIRGYEKRLEVKPGITGLAQVRHKYDETLQDVKKKIKYDLLYIRKMCLLVDMRILFQTILVAALGKGAR</sequence>
<comment type="similarity">
    <text evidence="1">Belongs to the bacterial sugar transferase family.</text>
</comment>
<evidence type="ECO:0000256" key="1">
    <source>
        <dbReference type="ARBA" id="ARBA00006464"/>
    </source>
</evidence>
<dbReference type="GO" id="GO:0016780">
    <property type="term" value="F:phosphotransferase activity, for other substituted phosphate groups"/>
    <property type="evidence" value="ECO:0007669"/>
    <property type="project" value="TreeGrafter"/>
</dbReference>
<comment type="caution">
    <text evidence="4">The sequence shown here is derived from an EMBL/GenBank/DDBJ whole genome shotgun (WGS) entry which is preliminary data.</text>
</comment>
<feature type="transmembrane region" description="Helical" evidence="2">
    <location>
        <begin position="75"/>
        <end position="96"/>
    </location>
</feature>
<evidence type="ECO:0000256" key="2">
    <source>
        <dbReference type="SAM" id="Phobius"/>
    </source>
</evidence>
<keyword evidence="2" id="KW-0812">Transmembrane</keyword>